<dbReference type="GO" id="GO:0004252">
    <property type="term" value="F:serine-type endopeptidase activity"/>
    <property type="evidence" value="ECO:0007669"/>
    <property type="project" value="InterPro"/>
</dbReference>
<accession>A0A1Z5JL53</accession>
<dbReference type="CDD" id="cd00190">
    <property type="entry name" value="Tryp_SPc"/>
    <property type="match status" value="1"/>
</dbReference>
<dbReference type="Gene3D" id="2.40.10.10">
    <property type="entry name" value="Trypsin-like serine proteases"/>
    <property type="match status" value="1"/>
</dbReference>
<evidence type="ECO:0000256" key="7">
    <source>
        <dbReference type="SAM" id="SignalP"/>
    </source>
</evidence>
<keyword evidence="4" id="KW-0325">Glycoprotein</keyword>
<reference evidence="9 10" key="1">
    <citation type="journal article" date="2015" name="Plant Cell">
        <title>Oil accumulation by the oleaginous diatom Fistulifera solaris as revealed by the genome and transcriptome.</title>
        <authorList>
            <person name="Tanaka T."/>
            <person name="Maeda Y."/>
            <person name="Veluchamy A."/>
            <person name="Tanaka M."/>
            <person name="Abida H."/>
            <person name="Marechal E."/>
            <person name="Bowler C."/>
            <person name="Muto M."/>
            <person name="Sunaga Y."/>
            <person name="Tanaka M."/>
            <person name="Yoshino T."/>
            <person name="Taniguchi T."/>
            <person name="Fukuda Y."/>
            <person name="Nemoto M."/>
            <person name="Matsumoto M."/>
            <person name="Wong P.S."/>
            <person name="Aburatani S."/>
            <person name="Fujibuchi W."/>
        </authorList>
    </citation>
    <scope>NUCLEOTIDE SEQUENCE [LARGE SCALE GENOMIC DNA]</scope>
    <source>
        <strain evidence="9 10">JPCC DA0580</strain>
    </source>
</reference>
<keyword evidence="3" id="KW-1015">Disulfide bond</keyword>
<keyword evidence="5" id="KW-0645">Protease</keyword>
<name>A0A1Z5JL53_FISSO</name>
<dbReference type="PANTHER" id="PTHR24276">
    <property type="entry name" value="POLYSERASE-RELATED"/>
    <property type="match status" value="1"/>
</dbReference>
<dbReference type="Pfam" id="PF00089">
    <property type="entry name" value="Trypsin"/>
    <property type="match status" value="1"/>
</dbReference>
<keyword evidence="7" id="KW-0732">Signal</keyword>
<dbReference type="PRINTS" id="PR00722">
    <property type="entry name" value="CHYMOTRYPSIN"/>
</dbReference>
<dbReference type="InterPro" id="IPR033116">
    <property type="entry name" value="TRYPSIN_SER"/>
</dbReference>
<dbReference type="FunFam" id="2.40.10.10:FF:000002">
    <property type="entry name" value="Transmembrane protease serine"/>
    <property type="match status" value="1"/>
</dbReference>
<protein>
    <recommendedName>
        <fullName evidence="8">Peptidase S1 domain-containing protein</fullName>
    </recommendedName>
</protein>
<dbReference type="SMART" id="SM00020">
    <property type="entry name" value="Tryp_SPc"/>
    <property type="match status" value="1"/>
</dbReference>
<evidence type="ECO:0000256" key="3">
    <source>
        <dbReference type="ARBA" id="ARBA00023157"/>
    </source>
</evidence>
<evidence type="ECO:0000256" key="1">
    <source>
        <dbReference type="ARBA" id="ARBA00007664"/>
    </source>
</evidence>
<keyword evidence="10" id="KW-1185">Reference proteome</keyword>
<feature type="compositionally biased region" description="Polar residues" evidence="6">
    <location>
        <begin position="257"/>
        <end position="293"/>
    </location>
</feature>
<evidence type="ECO:0000256" key="2">
    <source>
        <dbReference type="ARBA" id="ARBA00023026"/>
    </source>
</evidence>
<dbReference type="PROSITE" id="PS50240">
    <property type="entry name" value="TRYPSIN_DOM"/>
    <property type="match status" value="1"/>
</dbReference>
<dbReference type="AlphaFoldDB" id="A0A1Z5JL53"/>
<feature type="chain" id="PRO_5012577280" description="Peptidase S1 domain-containing protein" evidence="7">
    <location>
        <begin position="20"/>
        <end position="308"/>
    </location>
</feature>
<evidence type="ECO:0000313" key="10">
    <source>
        <dbReference type="Proteomes" id="UP000198406"/>
    </source>
</evidence>
<evidence type="ECO:0000256" key="4">
    <source>
        <dbReference type="ARBA" id="ARBA00023180"/>
    </source>
</evidence>
<dbReference type="PROSITE" id="PS00135">
    <property type="entry name" value="TRYPSIN_SER"/>
    <property type="match status" value="1"/>
</dbReference>
<keyword evidence="2" id="KW-0843">Virulence</keyword>
<dbReference type="SUPFAM" id="SSF50494">
    <property type="entry name" value="Trypsin-like serine proteases"/>
    <property type="match status" value="1"/>
</dbReference>
<evidence type="ECO:0000259" key="8">
    <source>
        <dbReference type="PROSITE" id="PS50240"/>
    </source>
</evidence>
<dbReference type="Proteomes" id="UP000198406">
    <property type="component" value="Unassembled WGS sequence"/>
</dbReference>
<evidence type="ECO:0000256" key="5">
    <source>
        <dbReference type="RuleBase" id="RU363034"/>
    </source>
</evidence>
<evidence type="ECO:0000313" key="9">
    <source>
        <dbReference type="EMBL" id="GAX14714.1"/>
    </source>
</evidence>
<proteinExistence type="inferred from homology"/>
<dbReference type="InterPro" id="IPR009003">
    <property type="entry name" value="Peptidase_S1_PA"/>
</dbReference>
<dbReference type="PROSITE" id="PS00134">
    <property type="entry name" value="TRYPSIN_HIS"/>
    <property type="match status" value="1"/>
</dbReference>
<dbReference type="GO" id="GO:0006508">
    <property type="term" value="P:proteolysis"/>
    <property type="evidence" value="ECO:0007669"/>
    <property type="project" value="UniProtKB-KW"/>
</dbReference>
<dbReference type="OrthoDB" id="44567at2759"/>
<dbReference type="InterPro" id="IPR018114">
    <property type="entry name" value="TRYPSIN_HIS"/>
</dbReference>
<dbReference type="InParanoid" id="A0A1Z5JL53"/>
<comment type="caution">
    <text evidence="9">The sequence shown here is derived from an EMBL/GenBank/DDBJ whole genome shotgun (WGS) entry which is preliminary data.</text>
</comment>
<evidence type="ECO:0000256" key="6">
    <source>
        <dbReference type="SAM" id="MobiDB-lite"/>
    </source>
</evidence>
<keyword evidence="5" id="KW-0378">Hydrolase</keyword>
<comment type="similarity">
    <text evidence="1">Belongs to the peptidase S1 family.</text>
</comment>
<dbReference type="InterPro" id="IPR050430">
    <property type="entry name" value="Peptidase_S1"/>
</dbReference>
<dbReference type="EMBL" id="BDSP01000082">
    <property type="protein sequence ID" value="GAX14714.1"/>
    <property type="molecule type" value="Genomic_DNA"/>
</dbReference>
<keyword evidence="5" id="KW-0720">Serine protease</keyword>
<sequence length="308" mass="32042">MQLLVAFSLICLINQLVNASVSTSVVGGTPVPAGSFPYYVHLFNPTCGGSLIHPDVVLTAAHCTSFVGRTVSIGAKRLDGIGAESKLVIATLVHPAFNATGNEENDIRLLKLQNPSSAALVELNTNRLIPALDSKVDVMGFGKTSETGVLSFTLQQVQVTVQDYEVCQTMPNMNIVGDPDTQICAGELAGGKDSCDGDSGGPLIVAGTNLQVGIVSVGIGCARVNTSAIYTKVSAYDEFIQNGICELSSFPPASCGPSATPSRQPSLAPSITSMPSGTPSISSEPTVSASPTISDDDEERCLFRCLCR</sequence>
<gene>
    <name evidence="9" type="ORF">FisN_11Hh255</name>
</gene>
<dbReference type="PANTHER" id="PTHR24276:SF98">
    <property type="entry name" value="FI18310P1-RELATED"/>
    <property type="match status" value="1"/>
</dbReference>
<feature type="domain" description="Peptidase S1" evidence="8">
    <location>
        <begin position="25"/>
        <end position="245"/>
    </location>
</feature>
<dbReference type="InterPro" id="IPR001254">
    <property type="entry name" value="Trypsin_dom"/>
</dbReference>
<feature type="region of interest" description="Disordered" evidence="6">
    <location>
        <begin position="256"/>
        <end position="294"/>
    </location>
</feature>
<dbReference type="InterPro" id="IPR043504">
    <property type="entry name" value="Peptidase_S1_PA_chymotrypsin"/>
</dbReference>
<feature type="signal peptide" evidence="7">
    <location>
        <begin position="1"/>
        <end position="19"/>
    </location>
</feature>
<organism evidence="9 10">
    <name type="scientific">Fistulifera solaris</name>
    <name type="common">Oleaginous diatom</name>
    <dbReference type="NCBI Taxonomy" id="1519565"/>
    <lineage>
        <taxon>Eukaryota</taxon>
        <taxon>Sar</taxon>
        <taxon>Stramenopiles</taxon>
        <taxon>Ochrophyta</taxon>
        <taxon>Bacillariophyta</taxon>
        <taxon>Bacillariophyceae</taxon>
        <taxon>Bacillariophycidae</taxon>
        <taxon>Naviculales</taxon>
        <taxon>Naviculaceae</taxon>
        <taxon>Fistulifera</taxon>
    </lineage>
</organism>
<dbReference type="InterPro" id="IPR001314">
    <property type="entry name" value="Peptidase_S1A"/>
</dbReference>